<dbReference type="OrthoDB" id="3022400at2759"/>
<dbReference type="EMBL" id="JACAZH010000019">
    <property type="protein sequence ID" value="KAF7346531.1"/>
    <property type="molecule type" value="Genomic_DNA"/>
</dbReference>
<name>A0A8H6XTY3_9AGAR</name>
<protein>
    <submittedName>
        <fullName evidence="1">Hexose carrier protein</fullName>
    </submittedName>
</protein>
<dbReference type="Gene3D" id="3.80.10.10">
    <property type="entry name" value="Ribonuclease Inhibitor"/>
    <property type="match status" value="1"/>
</dbReference>
<dbReference type="InterPro" id="IPR032675">
    <property type="entry name" value="LRR_dom_sf"/>
</dbReference>
<evidence type="ECO:0000313" key="2">
    <source>
        <dbReference type="Proteomes" id="UP000623467"/>
    </source>
</evidence>
<accession>A0A8H6XTY3</accession>
<comment type="caution">
    <text evidence="1">The sequence shown here is derived from an EMBL/GenBank/DDBJ whole genome shotgun (WGS) entry which is preliminary data.</text>
</comment>
<evidence type="ECO:0000313" key="1">
    <source>
        <dbReference type="EMBL" id="KAF7346531.1"/>
    </source>
</evidence>
<dbReference type="AlphaFoldDB" id="A0A8H6XTY3"/>
<gene>
    <name evidence="1" type="ORF">MSAN_01881200</name>
</gene>
<reference evidence="1" key="1">
    <citation type="submission" date="2020-05" db="EMBL/GenBank/DDBJ databases">
        <title>Mycena genomes resolve the evolution of fungal bioluminescence.</title>
        <authorList>
            <person name="Tsai I.J."/>
        </authorList>
    </citation>
    <scope>NUCLEOTIDE SEQUENCE</scope>
    <source>
        <strain evidence="1">160909Yilan</strain>
    </source>
</reference>
<organism evidence="1 2">
    <name type="scientific">Mycena sanguinolenta</name>
    <dbReference type="NCBI Taxonomy" id="230812"/>
    <lineage>
        <taxon>Eukaryota</taxon>
        <taxon>Fungi</taxon>
        <taxon>Dikarya</taxon>
        <taxon>Basidiomycota</taxon>
        <taxon>Agaricomycotina</taxon>
        <taxon>Agaricomycetes</taxon>
        <taxon>Agaricomycetidae</taxon>
        <taxon>Agaricales</taxon>
        <taxon>Marasmiineae</taxon>
        <taxon>Mycenaceae</taxon>
        <taxon>Mycena</taxon>
    </lineage>
</organism>
<dbReference type="Proteomes" id="UP000623467">
    <property type="component" value="Unassembled WGS sequence"/>
</dbReference>
<proteinExistence type="predicted"/>
<sequence length="532" mass="59159">MSLSDSPFANRLNTNYVPSSSEILLIRSLLVDPLEEIARIDAQIEEMELALAKLKEKRALLVGPIDAHRALISPIRLIPQDILLEIFLACLPSEHNALIDPAEAPFLLGRICRHWRSVVYSAPMLWSSLHIPTPDYLNTPPSILLGLERSVAAWLGRSASCPLSVSLCDSANRVDFNRHLEKHPLALQIPAVSGRLRSLVLAGDVELLRPILQLGPTDLPQLETIRMQTPPNQTPSTTILEVPTLEDVALCITVPTDPLSLPLPWSNLRRLRLEFYLWRTAHGNEGGLDFDGALDVLRRCPRLESCEIRVNRFSARYSGSGLGHDSSSIILPHLHTLILSGFEFQLQRWIPDLVVPNLRSLQIGNLNTSPSRSNRARLSVDLDLTRFTTTSLREFLESFPMISHLQLMATHHPTPASSEVDEFIALICPPHYPCPMLTDIKIVAPPFARVSDAQVLALIKARMSMPNPLRRFQARFNRPMELDVMPELQSFISDGLQVNLEYPPAAARFLGPGGAGRTSSIVADLTSRDPGY</sequence>
<keyword evidence="2" id="KW-1185">Reference proteome</keyword>